<gene>
    <name evidence="2" type="ORF">VTL71DRAFT_2265</name>
</gene>
<keyword evidence="3" id="KW-1185">Reference proteome</keyword>
<sequence>MEVAGFVLTVYPVTILAFEQYKKGAVYFRQYMRFRQRYEAFIRDMEGQQLFFEGILQDLMCDGPDPFLTGANSKDAFLEIVKDGTFTGWRDPVLKKRLKSRLDSRYDWCIDTIQRVYNILEDLGKLLDIQALQSSDQTPDWWKYQWKRITQTLFVERYEDHKEAKRLIDELKQMVELSDKQRLQGLTRTITSSFTPFFQNIRENANNLHSVLKTGWNCHCNDSHKAMLRLERRVEGADDDFKLLFNLEALAERSKIAERAKQRGVVVRVSKHVPESLAPSISTSASDSAVDLISRPDSSNSTAKVAPLLESSSRISVLSKSSTNSSKQVKNGSKDYLQVKETGFRSRLRNTFRAKLNTEDLQRTVSAPATKTIKQFTVVESMRTQCRLDEEQSIKSAKSARFDASTVSFESRIAEDMSKEESVKSQCNLITDLCHAIQDTTVGPSLGYLLDDCKNRHEFVPMDSPGLRPKSEAVVTLDEVLKGDAMKLHKFPPEKRAYVATILASSLLQLQRTHWLKDNWTRRDIFFVTRDNKPVFDQPYLSQDFISQKPLQSDTASTSPQFRPKTALECLGILLIELCFGSPIESHQHKVQLRPLSASSQPNHEFNLAIAHAWTWEEIWAENPLFPDPINSCLSFPNLQGRVREGKLDEVVDDMYVLIAKPLYDEMVVRWPPRMAVSTGDT</sequence>
<dbReference type="PANTHER" id="PTHR35186">
    <property type="entry name" value="ANK_REP_REGION DOMAIN-CONTAINING PROTEIN"/>
    <property type="match status" value="1"/>
</dbReference>
<evidence type="ECO:0000313" key="3">
    <source>
        <dbReference type="Proteomes" id="UP001595075"/>
    </source>
</evidence>
<organism evidence="2 3">
    <name type="scientific">Oculimacula yallundae</name>
    <dbReference type="NCBI Taxonomy" id="86028"/>
    <lineage>
        <taxon>Eukaryota</taxon>
        <taxon>Fungi</taxon>
        <taxon>Dikarya</taxon>
        <taxon>Ascomycota</taxon>
        <taxon>Pezizomycotina</taxon>
        <taxon>Leotiomycetes</taxon>
        <taxon>Helotiales</taxon>
        <taxon>Ploettnerulaceae</taxon>
        <taxon>Oculimacula</taxon>
    </lineage>
</organism>
<dbReference type="Proteomes" id="UP001595075">
    <property type="component" value="Unassembled WGS sequence"/>
</dbReference>
<protein>
    <recommendedName>
        <fullName evidence="1">DUF7580 domain-containing protein</fullName>
    </recommendedName>
</protein>
<comment type="caution">
    <text evidence="2">The sequence shown here is derived from an EMBL/GenBank/DDBJ whole genome shotgun (WGS) entry which is preliminary data.</text>
</comment>
<dbReference type="InterPro" id="IPR056002">
    <property type="entry name" value="DUF7580"/>
</dbReference>
<reference evidence="2 3" key="1">
    <citation type="journal article" date="2024" name="Commun. Biol.">
        <title>Comparative genomic analysis of thermophilic fungi reveals convergent evolutionary adaptations and gene losses.</title>
        <authorList>
            <person name="Steindorff A.S."/>
            <person name="Aguilar-Pontes M.V."/>
            <person name="Robinson A.J."/>
            <person name="Andreopoulos B."/>
            <person name="LaButti K."/>
            <person name="Kuo A."/>
            <person name="Mondo S."/>
            <person name="Riley R."/>
            <person name="Otillar R."/>
            <person name="Haridas S."/>
            <person name="Lipzen A."/>
            <person name="Grimwood J."/>
            <person name="Schmutz J."/>
            <person name="Clum A."/>
            <person name="Reid I.D."/>
            <person name="Moisan M.C."/>
            <person name="Butler G."/>
            <person name="Nguyen T.T.M."/>
            <person name="Dewar K."/>
            <person name="Conant G."/>
            <person name="Drula E."/>
            <person name="Henrissat B."/>
            <person name="Hansel C."/>
            <person name="Singer S."/>
            <person name="Hutchinson M.I."/>
            <person name="de Vries R.P."/>
            <person name="Natvig D.O."/>
            <person name="Powell A.J."/>
            <person name="Tsang A."/>
            <person name="Grigoriev I.V."/>
        </authorList>
    </citation>
    <scope>NUCLEOTIDE SEQUENCE [LARGE SCALE GENOMIC DNA]</scope>
    <source>
        <strain evidence="2 3">CBS 494.80</strain>
    </source>
</reference>
<dbReference type="Pfam" id="PF24476">
    <property type="entry name" value="DUF7580"/>
    <property type="match status" value="1"/>
</dbReference>
<evidence type="ECO:0000313" key="2">
    <source>
        <dbReference type="EMBL" id="KAL2066194.1"/>
    </source>
</evidence>
<evidence type="ECO:0000259" key="1">
    <source>
        <dbReference type="Pfam" id="PF24476"/>
    </source>
</evidence>
<dbReference type="EMBL" id="JAZHXI010000011">
    <property type="protein sequence ID" value="KAL2066194.1"/>
    <property type="molecule type" value="Genomic_DNA"/>
</dbReference>
<feature type="domain" description="DUF7580" evidence="1">
    <location>
        <begin position="422"/>
        <end position="590"/>
    </location>
</feature>
<accession>A0ABR4C8J2</accession>
<proteinExistence type="predicted"/>
<dbReference type="PANTHER" id="PTHR35186:SF4">
    <property type="entry name" value="PRION-INHIBITION AND PROPAGATION HELO DOMAIN-CONTAINING PROTEIN"/>
    <property type="match status" value="1"/>
</dbReference>
<name>A0ABR4C8J2_9HELO</name>